<evidence type="ECO:0000313" key="9">
    <source>
        <dbReference type="Proteomes" id="UP000377803"/>
    </source>
</evidence>
<evidence type="ECO:0000256" key="2">
    <source>
        <dbReference type="ARBA" id="ARBA00004496"/>
    </source>
</evidence>
<dbReference type="GO" id="GO:0005737">
    <property type="term" value="C:cytoplasm"/>
    <property type="evidence" value="ECO:0007669"/>
    <property type="project" value="UniProtKB-SubCell"/>
</dbReference>
<keyword evidence="4" id="KW-0158">Chromosome</keyword>
<dbReference type="InterPro" id="IPR003958">
    <property type="entry name" value="CBFA_NFYB_domain"/>
</dbReference>
<dbReference type="AlphaFoldDB" id="A0A5Q0UFG0"/>
<evidence type="ECO:0000256" key="1">
    <source>
        <dbReference type="ARBA" id="ARBA00004286"/>
    </source>
</evidence>
<organism evidence="8 9">
    <name type="scientific">Candidatus Nanohalobium constans</name>
    <dbReference type="NCBI Taxonomy" id="2565781"/>
    <lineage>
        <taxon>Archaea</taxon>
        <taxon>Candidatus Nanohalarchaeota</taxon>
        <taxon>Candidatus Nanohalobia</taxon>
        <taxon>Candidatus Nanohalobiales</taxon>
        <taxon>Candidatus Nanohalobiaceae</taxon>
        <taxon>Candidatus Nanohalobium</taxon>
    </lineage>
</organism>
<dbReference type="NCBIfam" id="NF043032">
    <property type="entry name" value="archaea_histone"/>
    <property type="match status" value="1"/>
</dbReference>
<dbReference type="EMBL" id="CP040089">
    <property type="protein sequence ID" value="QGA79930.1"/>
    <property type="molecule type" value="Genomic_DNA"/>
</dbReference>
<sequence length="70" mass="7652">MSVVTMEFSVSKMKEMIKSQGSKRVSEDSAEELADVLETFAGDVSEEAIAVANDKGRKTVRGEDIRDALK</sequence>
<dbReference type="PANTHER" id="PTHR47828:SF1">
    <property type="entry name" value="ARCHAEAL HISTONE A"/>
    <property type="match status" value="1"/>
</dbReference>
<dbReference type="GO" id="GO:0046982">
    <property type="term" value="F:protein heterodimerization activity"/>
    <property type="evidence" value="ECO:0007669"/>
    <property type="project" value="InterPro"/>
</dbReference>
<name>A0A5Q0UFG0_9ARCH</name>
<evidence type="ECO:0000256" key="6">
    <source>
        <dbReference type="ARBA" id="ARBA00023125"/>
    </source>
</evidence>
<evidence type="ECO:0000256" key="4">
    <source>
        <dbReference type="ARBA" id="ARBA00022454"/>
    </source>
</evidence>
<accession>A0A5Q0UFG0</accession>
<protein>
    <submittedName>
        <fullName evidence="8">Archaeal histone H3/H4</fullName>
    </submittedName>
</protein>
<dbReference type="Proteomes" id="UP000377803">
    <property type="component" value="Chromosome"/>
</dbReference>
<dbReference type="InterPro" id="IPR050004">
    <property type="entry name" value="HmfB-like"/>
</dbReference>
<evidence type="ECO:0000313" key="8">
    <source>
        <dbReference type="EMBL" id="QGA79930.1"/>
    </source>
</evidence>
<dbReference type="Gene3D" id="1.10.20.10">
    <property type="entry name" value="Histone, subunit A"/>
    <property type="match status" value="1"/>
</dbReference>
<comment type="subcellular location">
    <subcellularLocation>
        <location evidence="1">Chromosome</location>
    </subcellularLocation>
    <subcellularLocation>
        <location evidence="2">Cytoplasm</location>
    </subcellularLocation>
</comment>
<feature type="domain" description="Transcription factor CBF/NF-Y/archaeal histone" evidence="7">
    <location>
        <begin position="7"/>
        <end position="69"/>
    </location>
</feature>
<dbReference type="SUPFAM" id="SSF47113">
    <property type="entry name" value="Histone-fold"/>
    <property type="match status" value="1"/>
</dbReference>
<keyword evidence="5" id="KW-0963">Cytoplasm</keyword>
<dbReference type="Pfam" id="PF00808">
    <property type="entry name" value="CBFD_NFYB_HMF"/>
    <property type="match status" value="1"/>
</dbReference>
<dbReference type="CDD" id="cd22909">
    <property type="entry name" value="HFD_archaea_histone-like"/>
    <property type="match status" value="1"/>
</dbReference>
<reference evidence="9" key="1">
    <citation type="submission" date="2019-05" db="EMBL/GenBank/DDBJ databases">
        <title>Candidatus Nanohalobium constans, a novel model system to study the DPANN nano-sized archaea: genomic and physiological characterization of a nanoarchaeon co-cultured with its chitinotrophic host.</title>
        <authorList>
            <person name="La Cono V."/>
            <person name="Arcadi E."/>
            <person name="Crisafi F."/>
            <person name="Denaro R."/>
            <person name="La Spada G."/>
            <person name="Messina E."/>
            <person name="Smedile F."/>
            <person name="Toshchakov S.V."/>
            <person name="Shevchenko M.A."/>
            <person name="Golyshin P.N."/>
            <person name="Golyshina O.V."/>
            <person name="Ferrer M."/>
            <person name="Rohde M."/>
            <person name="Mushegian A."/>
            <person name="Sorokin D.Y."/>
            <person name="Giuliano L."/>
            <person name="Yakimov M.M."/>
        </authorList>
    </citation>
    <scope>NUCLEOTIDE SEQUENCE [LARGE SCALE GENOMIC DNA]</scope>
    <source>
        <strain evidence="9">LC1Nh</strain>
    </source>
</reference>
<comment type="similarity">
    <text evidence="3">Belongs to the archaeal histone HMF family.</text>
</comment>
<evidence type="ECO:0000256" key="5">
    <source>
        <dbReference type="ARBA" id="ARBA00022490"/>
    </source>
</evidence>
<gene>
    <name evidence="8" type="ORF">LC1Nh_0021</name>
</gene>
<dbReference type="GO" id="GO:0005694">
    <property type="term" value="C:chromosome"/>
    <property type="evidence" value="ECO:0007669"/>
    <property type="project" value="UniProtKB-SubCell"/>
</dbReference>
<dbReference type="InterPro" id="IPR050947">
    <property type="entry name" value="Archaeal_histone_HMF"/>
</dbReference>
<dbReference type="PANTHER" id="PTHR47828">
    <property type="entry name" value="ARCHAEAL HISTONE A"/>
    <property type="match status" value="1"/>
</dbReference>
<keyword evidence="9" id="KW-1185">Reference proteome</keyword>
<evidence type="ECO:0000259" key="7">
    <source>
        <dbReference type="Pfam" id="PF00808"/>
    </source>
</evidence>
<dbReference type="GO" id="GO:0003677">
    <property type="term" value="F:DNA binding"/>
    <property type="evidence" value="ECO:0007669"/>
    <property type="project" value="UniProtKB-KW"/>
</dbReference>
<dbReference type="InterPro" id="IPR009072">
    <property type="entry name" value="Histone-fold"/>
</dbReference>
<dbReference type="KEGG" id="ncon:LC1Nh_0021"/>
<keyword evidence="6" id="KW-0238">DNA-binding</keyword>
<evidence type="ECO:0000256" key="3">
    <source>
        <dbReference type="ARBA" id="ARBA00008264"/>
    </source>
</evidence>
<proteinExistence type="inferred from homology"/>